<dbReference type="AlphaFoldDB" id="A0AAV4D929"/>
<accession>A0AAV4D929</accession>
<comment type="caution">
    <text evidence="1">The sequence shown here is derived from an EMBL/GenBank/DDBJ whole genome shotgun (WGS) entry which is preliminary data.</text>
</comment>
<dbReference type="EMBL" id="BLXT01007613">
    <property type="protein sequence ID" value="GFO40441.1"/>
    <property type="molecule type" value="Genomic_DNA"/>
</dbReference>
<evidence type="ECO:0000313" key="1">
    <source>
        <dbReference type="EMBL" id="GFO40441.1"/>
    </source>
</evidence>
<organism evidence="1 2">
    <name type="scientific">Plakobranchus ocellatus</name>
    <dbReference type="NCBI Taxonomy" id="259542"/>
    <lineage>
        <taxon>Eukaryota</taxon>
        <taxon>Metazoa</taxon>
        <taxon>Spiralia</taxon>
        <taxon>Lophotrochozoa</taxon>
        <taxon>Mollusca</taxon>
        <taxon>Gastropoda</taxon>
        <taxon>Heterobranchia</taxon>
        <taxon>Euthyneura</taxon>
        <taxon>Panpulmonata</taxon>
        <taxon>Sacoglossa</taxon>
        <taxon>Placobranchoidea</taxon>
        <taxon>Plakobranchidae</taxon>
        <taxon>Plakobranchus</taxon>
    </lineage>
</organism>
<proteinExistence type="predicted"/>
<keyword evidence="2" id="KW-1185">Reference proteome</keyword>
<protein>
    <submittedName>
        <fullName evidence="1">Uncharacterized protein</fullName>
    </submittedName>
</protein>
<dbReference type="Proteomes" id="UP000735302">
    <property type="component" value="Unassembled WGS sequence"/>
</dbReference>
<reference evidence="1 2" key="1">
    <citation type="journal article" date="2021" name="Elife">
        <title>Chloroplast acquisition without the gene transfer in kleptoplastic sea slugs, Plakobranchus ocellatus.</title>
        <authorList>
            <person name="Maeda T."/>
            <person name="Takahashi S."/>
            <person name="Yoshida T."/>
            <person name="Shimamura S."/>
            <person name="Takaki Y."/>
            <person name="Nagai Y."/>
            <person name="Toyoda A."/>
            <person name="Suzuki Y."/>
            <person name="Arimoto A."/>
            <person name="Ishii H."/>
            <person name="Satoh N."/>
            <person name="Nishiyama T."/>
            <person name="Hasebe M."/>
            <person name="Maruyama T."/>
            <person name="Minagawa J."/>
            <person name="Obokata J."/>
            <person name="Shigenobu S."/>
        </authorList>
    </citation>
    <scope>NUCLEOTIDE SEQUENCE [LARGE SCALE GENOMIC DNA]</scope>
</reference>
<name>A0AAV4D929_9GAST</name>
<sequence>MRIECGEKGRRQGLEEEVVEWEDGEEEFKPCGQTKTYIRDVNVGFCLQIHADPNFFKDCSSASATCQLLTYWSAATYKNLQEKGNKARGRHSLMWQDGMKQEDMVEEDGKECARENEKRDGGSSIARQIHKRIRNNASTTAVKCSKGGKFQDCLMRGGYSMILATSLKNGGESTRT</sequence>
<evidence type="ECO:0000313" key="2">
    <source>
        <dbReference type="Proteomes" id="UP000735302"/>
    </source>
</evidence>
<gene>
    <name evidence="1" type="ORF">PoB_006694600</name>
</gene>